<evidence type="ECO:0000256" key="1">
    <source>
        <dbReference type="SAM" id="MobiDB-lite"/>
    </source>
</evidence>
<dbReference type="EMBL" id="GBRH01202339">
    <property type="protein sequence ID" value="JAD95556.1"/>
    <property type="molecule type" value="Transcribed_RNA"/>
</dbReference>
<evidence type="ECO:0000313" key="2">
    <source>
        <dbReference type="EMBL" id="JAD95556.1"/>
    </source>
</evidence>
<protein>
    <submittedName>
        <fullName evidence="2">Uncharacterized protein</fullName>
    </submittedName>
</protein>
<feature type="region of interest" description="Disordered" evidence="1">
    <location>
        <begin position="58"/>
        <end position="105"/>
    </location>
</feature>
<sequence length="105" mass="11545">MTSWISYLLASPYSLKKSISVEPFLRCCCWCWSACIAPRPPPPQRSSAREAIRICPGAAPHTTPARLPARTQGGGRSASLDRKQGKARQAERTLARSVARPLLRD</sequence>
<organism evidence="2">
    <name type="scientific">Arundo donax</name>
    <name type="common">Giant reed</name>
    <name type="synonym">Donax arundinaceus</name>
    <dbReference type="NCBI Taxonomy" id="35708"/>
    <lineage>
        <taxon>Eukaryota</taxon>
        <taxon>Viridiplantae</taxon>
        <taxon>Streptophyta</taxon>
        <taxon>Embryophyta</taxon>
        <taxon>Tracheophyta</taxon>
        <taxon>Spermatophyta</taxon>
        <taxon>Magnoliopsida</taxon>
        <taxon>Liliopsida</taxon>
        <taxon>Poales</taxon>
        <taxon>Poaceae</taxon>
        <taxon>PACMAD clade</taxon>
        <taxon>Arundinoideae</taxon>
        <taxon>Arundineae</taxon>
        <taxon>Arundo</taxon>
    </lineage>
</organism>
<proteinExistence type="predicted"/>
<feature type="compositionally biased region" description="Basic and acidic residues" evidence="1">
    <location>
        <begin position="79"/>
        <end position="94"/>
    </location>
</feature>
<dbReference type="AlphaFoldDB" id="A0A0A9E674"/>
<reference evidence="2" key="1">
    <citation type="submission" date="2014-09" db="EMBL/GenBank/DDBJ databases">
        <authorList>
            <person name="Magalhaes I.L.F."/>
            <person name="Oliveira U."/>
            <person name="Santos F.R."/>
            <person name="Vidigal T.H.D.A."/>
            <person name="Brescovit A.D."/>
            <person name="Santos A.J."/>
        </authorList>
    </citation>
    <scope>NUCLEOTIDE SEQUENCE</scope>
    <source>
        <tissue evidence="2">Shoot tissue taken approximately 20 cm above the soil surface</tissue>
    </source>
</reference>
<reference evidence="2" key="2">
    <citation type="journal article" date="2015" name="Data Brief">
        <title>Shoot transcriptome of the giant reed, Arundo donax.</title>
        <authorList>
            <person name="Barrero R.A."/>
            <person name="Guerrero F.D."/>
            <person name="Moolhuijzen P."/>
            <person name="Goolsby J.A."/>
            <person name="Tidwell J."/>
            <person name="Bellgard S.E."/>
            <person name="Bellgard M.I."/>
        </authorList>
    </citation>
    <scope>NUCLEOTIDE SEQUENCE</scope>
    <source>
        <tissue evidence="2">Shoot tissue taken approximately 20 cm above the soil surface</tissue>
    </source>
</reference>
<name>A0A0A9E674_ARUDO</name>
<accession>A0A0A9E674</accession>